<evidence type="ECO:0008006" key="3">
    <source>
        <dbReference type="Google" id="ProtNLM"/>
    </source>
</evidence>
<gene>
    <name evidence="1" type="ORF">SAMN04488522_106100</name>
</gene>
<organism evidence="1 2">
    <name type="scientific">Pedobacter caeni</name>
    <dbReference type="NCBI Taxonomy" id="288992"/>
    <lineage>
        <taxon>Bacteria</taxon>
        <taxon>Pseudomonadati</taxon>
        <taxon>Bacteroidota</taxon>
        <taxon>Sphingobacteriia</taxon>
        <taxon>Sphingobacteriales</taxon>
        <taxon>Sphingobacteriaceae</taxon>
        <taxon>Pedobacter</taxon>
    </lineage>
</organism>
<reference evidence="2" key="1">
    <citation type="submission" date="2016-11" db="EMBL/GenBank/DDBJ databases">
        <authorList>
            <person name="Varghese N."/>
            <person name="Submissions S."/>
        </authorList>
    </citation>
    <scope>NUCLEOTIDE SEQUENCE [LARGE SCALE GENOMIC DNA]</scope>
    <source>
        <strain evidence="2">DSM 16990</strain>
    </source>
</reference>
<accession>A0A1M5KV30</accession>
<keyword evidence="2" id="KW-1185">Reference proteome</keyword>
<sequence length="266" mass="31059">MIYINLEGNLPDQNWLNRADLITQQLIQAPNEASRKVIIDANQNLWGELKEFLKNLSNRKCWYSESINDGAHCHVDHFRPKTKALDQNKVNRGGYWWLAFDWLNYRYAGPAINVRKKDYFPVLQNKANNYGDNILLEDILFLDPINISDPSKLAYDGEGKVTPRFTDQNSRDYKRAFYSIERYNLNSEGLKEGRREKYRKTTVLIMQIQNHLTLQIVNHDLARQAEIIKMMKELRELANPESEYSATAKYCLRSSGHDWASDLLVA</sequence>
<name>A0A1M5KV30_9SPHI</name>
<dbReference type="EMBL" id="FQUQ01000006">
    <property type="protein sequence ID" value="SHG56530.1"/>
    <property type="molecule type" value="Genomic_DNA"/>
</dbReference>
<dbReference type="STRING" id="288992.SAMN04488522_106100"/>
<protein>
    <recommendedName>
        <fullName evidence="3">TIGR02646 family protein</fullName>
    </recommendedName>
</protein>
<evidence type="ECO:0000313" key="1">
    <source>
        <dbReference type="EMBL" id="SHG56530.1"/>
    </source>
</evidence>
<dbReference type="Proteomes" id="UP000184287">
    <property type="component" value="Unassembled WGS sequence"/>
</dbReference>
<dbReference type="OrthoDB" id="5918473at2"/>
<proteinExistence type="predicted"/>
<dbReference type="RefSeq" id="WP_073236005.1">
    <property type="nucleotide sequence ID" value="NZ_FQUQ01000006.1"/>
</dbReference>
<evidence type="ECO:0000313" key="2">
    <source>
        <dbReference type="Proteomes" id="UP000184287"/>
    </source>
</evidence>
<dbReference type="AlphaFoldDB" id="A0A1M5KV30"/>